<proteinExistence type="predicted"/>
<keyword evidence="2" id="KW-1185">Reference proteome</keyword>
<organism evidence="1 2">
    <name type="scientific">Bugula neritina</name>
    <name type="common">Brown bryozoan</name>
    <name type="synonym">Sertularia neritina</name>
    <dbReference type="NCBI Taxonomy" id="10212"/>
    <lineage>
        <taxon>Eukaryota</taxon>
        <taxon>Metazoa</taxon>
        <taxon>Spiralia</taxon>
        <taxon>Lophotrochozoa</taxon>
        <taxon>Bryozoa</taxon>
        <taxon>Gymnolaemata</taxon>
        <taxon>Cheilostomatida</taxon>
        <taxon>Flustrina</taxon>
        <taxon>Buguloidea</taxon>
        <taxon>Bugulidae</taxon>
        <taxon>Bugula</taxon>
    </lineage>
</organism>
<dbReference type="EMBL" id="VXIV02001632">
    <property type="protein sequence ID" value="KAF6031199.1"/>
    <property type="molecule type" value="Genomic_DNA"/>
</dbReference>
<sequence length="96" mass="10847">MSSSTEFVVEQKELTDENIKQFRKFTSQSVGQSISVPENNVLFFGYRVSHQGAVKILVCVGTVRPVFDDAYLIFPPYKFPGEHFFPLQSTLLLIAS</sequence>
<gene>
    <name evidence="1" type="ORF">EB796_010435</name>
</gene>
<protein>
    <submittedName>
        <fullName evidence="1">Uncharacterized protein</fullName>
    </submittedName>
</protein>
<dbReference type="AlphaFoldDB" id="A0A7J7JXS6"/>
<evidence type="ECO:0000313" key="1">
    <source>
        <dbReference type="EMBL" id="KAF6031199.1"/>
    </source>
</evidence>
<accession>A0A7J7JXS6</accession>
<dbReference type="Proteomes" id="UP000593567">
    <property type="component" value="Unassembled WGS sequence"/>
</dbReference>
<reference evidence="1" key="1">
    <citation type="submission" date="2020-06" db="EMBL/GenBank/DDBJ databases">
        <title>Draft genome of Bugula neritina, a colonial animal packing powerful symbionts and potential medicines.</title>
        <authorList>
            <person name="Rayko M."/>
        </authorList>
    </citation>
    <scope>NUCLEOTIDE SEQUENCE [LARGE SCALE GENOMIC DNA]</scope>
    <source>
        <strain evidence="1">Kwan_BN1</strain>
    </source>
</reference>
<name>A0A7J7JXS6_BUGNE</name>
<evidence type="ECO:0000313" key="2">
    <source>
        <dbReference type="Proteomes" id="UP000593567"/>
    </source>
</evidence>
<comment type="caution">
    <text evidence="1">The sequence shown here is derived from an EMBL/GenBank/DDBJ whole genome shotgun (WGS) entry which is preliminary data.</text>
</comment>